<organism evidence="1 2">
    <name type="scientific">Trichoderma harzianum</name>
    <name type="common">Hypocrea lixii</name>
    <dbReference type="NCBI Taxonomy" id="5544"/>
    <lineage>
        <taxon>Eukaryota</taxon>
        <taxon>Fungi</taxon>
        <taxon>Dikarya</taxon>
        <taxon>Ascomycota</taxon>
        <taxon>Pezizomycotina</taxon>
        <taxon>Sordariomycetes</taxon>
        <taxon>Hypocreomycetidae</taxon>
        <taxon>Hypocreales</taxon>
        <taxon>Hypocreaceae</taxon>
        <taxon>Trichoderma</taxon>
    </lineage>
</organism>
<dbReference type="Proteomes" id="UP000034112">
    <property type="component" value="Unassembled WGS sequence"/>
</dbReference>
<evidence type="ECO:0000313" key="2">
    <source>
        <dbReference type="Proteomes" id="UP000034112"/>
    </source>
</evidence>
<sequence>MEPITYTIAEDGDTVLVLENVNRAIGAQRDDPVWENALPDVLVDEPQLDEFKVRGGHASEDANSQREIWMLLSSKKLIPVSPICRQMEANNQPNIRPFKFMYKYLFVARHWDEKALETVMNIIHGKTANIPEKISLERLANISVIVDHFQCHQTVKPFADKWIAGLKEPYPTCYGGNLVLRLYISWVFLDSFDFAAFTKIVIRESRGPMHTLGLPIPKSVITGIDKTRQGLIDKLFFDLYAMKKKLSEPSRLCSSNYPSHTTVGCATLLPDALVEGMKDIGITSPPKAPFNGYSIMALEKALRGFQQPGLATLMWSCELHGSKIFLPTEVCAVLSKQQFDKIEGLEVYKFHRY</sequence>
<proteinExistence type="predicted"/>
<accession>A0A0G0A1J7</accession>
<protein>
    <submittedName>
        <fullName evidence="1">Uncharacterized protein</fullName>
    </submittedName>
</protein>
<reference evidence="2" key="1">
    <citation type="journal article" date="2015" name="Genome Announc.">
        <title>Draft whole-genome sequence of the biocontrol agent Trichoderma harzianum T6776.</title>
        <authorList>
            <person name="Baroncelli R."/>
            <person name="Piaggeschi G."/>
            <person name="Fiorini L."/>
            <person name="Bertolini E."/>
            <person name="Zapparata A."/>
            <person name="Pe M.E."/>
            <person name="Sarrocco S."/>
            <person name="Vannacci G."/>
        </authorList>
    </citation>
    <scope>NUCLEOTIDE SEQUENCE [LARGE SCALE GENOMIC DNA]</scope>
    <source>
        <strain evidence="2">T6776</strain>
    </source>
</reference>
<gene>
    <name evidence="1" type="ORF">THAR02_08716</name>
</gene>
<dbReference type="OrthoDB" id="5326346at2759"/>
<name>A0A0G0A1J7_TRIHA</name>
<comment type="caution">
    <text evidence="1">The sequence shown here is derived from an EMBL/GenBank/DDBJ whole genome shotgun (WGS) entry which is preliminary data.</text>
</comment>
<dbReference type="OMA" id="DCLMARD"/>
<evidence type="ECO:0000313" key="1">
    <source>
        <dbReference type="EMBL" id="KKO99183.1"/>
    </source>
</evidence>
<dbReference type="EMBL" id="JOKZ01000348">
    <property type="protein sequence ID" value="KKO99183.1"/>
    <property type="molecule type" value="Genomic_DNA"/>
</dbReference>
<dbReference type="AlphaFoldDB" id="A0A0G0A1J7"/>